<dbReference type="InterPro" id="IPR017452">
    <property type="entry name" value="GPCR_Rhodpsn_7TM"/>
</dbReference>
<sequence length="307" mass="35356">MESDILIALNSSTEASTSVETLPPFDCDGVDTDLLYTRFYMAVIGGGSIALVSIFENVFLFLLFVTNKQHRNSYNLYMLLLAFFDIFLSISYLALMAVRVLTNWTASYALRRFLMSYMIQMLTISHVAQTASVYLITFAAIERFCITLNTRAVQPLQNNRKFLAFLAVMCGVLSKGTILIEIEIRQKADCIGRFNEFEVMPAEIVQNAIYNKMWRIWFRNLFTIVFPFMVLFILNLLLWGKLRLTSRRWKGSVMQGEKQNLRQNKARIRAATRTLAIIVLTYLMSNFLSVLITVWEMFDPASLWKPG</sequence>
<keyword evidence="7" id="KW-1185">Reference proteome</keyword>
<evidence type="ECO:0000256" key="5">
    <source>
        <dbReference type="SAM" id="Phobius"/>
    </source>
</evidence>
<feature type="transmembrane region" description="Helical" evidence="5">
    <location>
        <begin position="39"/>
        <end position="64"/>
    </location>
</feature>
<evidence type="ECO:0000256" key="3">
    <source>
        <dbReference type="ARBA" id="ARBA00022989"/>
    </source>
</evidence>
<feature type="transmembrane region" description="Helical" evidence="5">
    <location>
        <begin position="76"/>
        <end position="97"/>
    </location>
</feature>
<dbReference type="PANTHER" id="PTHR46709:SF7">
    <property type="entry name" value="G-PROTEIN COUPLED RECEPTORS FAMILY 1 PROFILE DOMAIN-CONTAINING PROTEIN"/>
    <property type="match status" value="1"/>
</dbReference>
<comment type="subcellular location">
    <subcellularLocation>
        <location evidence="1">Membrane</location>
    </subcellularLocation>
</comment>
<dbReference type="InterPro" id="IPR000276">
    <property type="entry name" value="GPCR_Rhodpsn"/>
</dbReference>
<evidence type="ECO:0000313" key="7">
    <source>
        <dbReference type="Proteomes" id="UP000887575"/>
    </source>
</evidence>
<dbReference type="Pfam" id="PF00001">
    <property type="entry name" value="7tm_1"/>
    <property type="match status" value="1"/>
</dbReference>
<evidence type="ECO:0000256" key="1">
    <source>
        <dbReference type="ARBA" id="ARBA00004370"/>
    </source>
</evidence>
<evidence type="ECO:0000259" key="6">
    <source>
        <dbReference type="PROSITE" id="PS50262"/>
    </source>
</evidence>
<keyword evidence="2 5" id="KW-0812">Transmembrane</keyword>
<organism evidence="7 8">
    <name type="scientific">Mesorhabditis belari</name>
    <dbReference type="NCBI Taxonomy" id="2138241"/>
    <lineage>
        <taxon>Eukaryota</taxon>
        <taxon>Metazoa</taxon>
        <taxon>Ecdysozoa</taxon>
        <taxon>Nematoda</taxon>
        <taxon>Chromadorea</taxon>
        <taxon>Rhabditida</taxon>
        <taxon>Rhabditina</taxon>
        <taxon>Rhabditomorpha</taxon>
        <taxon>Rhabditoidea</taxon>
        <taxon>Rhabditidae</taxon>
        <taxon>Mesorhabditinae</taxon>
        <taxon>Mesorhabditis</taxon>
    </lineage>
</organism>
<feature type="transmembrane region" description="Helical" evidence="5">
    <location>
        <begin position="275"/>
        <end position="295"/>
    </location>
</feature>
<dbReference type="Gene3D" id="1.20.1070.10">
    <property type="entry name" value="Rhodopsin 7-helix transmembrane proteins"/>
    <property type="match status" value="1"/>
</dbReference>
<feature type="domain" description="G-protein coupled receptors family 1 profile" evidence="6">
    <location>
        <begin position="56"/>
        <end position="307"/>
    </location>
</feature>
<dbReference type="WBParaSite" id="MBELARI_LOCUS20329">
    <property type="protein sequence ID" value="MBELARI_LOCUS20329"/>
    <property type="gene ID" value="MBELARI_LOCUS20329"/>
</dbReference>
<reference evidence="8" key="1">
    <citation type="submission" date="2024-02" db="UniProtKB">
        <authorList>
            <consortium name="WormBaseParasite"/>
        </authorList>
    </citation>
    <scope>IDENTIFICATION</scope>
</reference>
<dbReference type="Proteomes" id="UP000887575">
    <property type="component" value="Unassembled WGS sequence"/>
</dbReference>
<evidence type="ECO:0000313" key="8">
    <source>
        <dbReference type="WBParaSite" id="MBELARI_LOCUS20329"/>
    </source>
</evidence>
<feature type="transmembrane region" description="Helical" evidence="5">
    <location>
        <begin position="162"/>
        <end position="180"/>
    </location>
</feature>
<dbReference type="SUPFAM" id="SSF81321">
    <property type="entry name" value="Family A G protein-coupled receptor-like"/>
    <property type="match status" value="1"/>
</dbReference>
<evidence type="ECO:0000256" key="2">
    <source>
        <dbReference type="ARBA" id="ARBA00022692"/>
    </source>
</evidence>
<keyword evidence="3 5" id="KW-1133">Transmembrane helix</keyword>
<feature type="transmembrane region" description="Helical" evidence="5">
    <location>
        <begin position="117"/>
        <end position="141"/>
    </location>
</feature>
<dbReference type="GO" id="GO:0016020">
    <property type="term" value="C:membrane"/>
    <property type="evidence" value="ECO:0007669"/>
    <property type="project" value="UniProtKB-SubCell"/>
</dbReference>
<dbReference type="GO" id="GO:0004930">
    <property type="term" value="F:G protein-coupled receptor activity"/>
    <property type="evidence" value="ECO:0007669"/>
    <property type="project" value="InterPro"/>
</dbReference>
<name>A0AAF3F3D8_9BILA</name>
<evidence type="ECO:0000256" key="4">
    <source>
        <dbReference type="ARBA" id="ARBA00023136"/>
    </source>
</evidence>
<keyword evidence="4 5" id="KW-0472">Membrane</keyword>
<dbReference type="PROSITE" id="PS50262">
    <property type="entry name" value="G_PROTEIN_RECEP_F1_2"/>
    <property type="match status" value="1"/>
</dbReference>
<accession>A0AAF3F3D8</accession>
<feature type="transmembrane region" description="Helical" evidence="5">
    <location>
        <begin position="221"/>
        <end position="240"/>
    </location>
</feature>
<proteinExistence type="predicted"/>
<dbReference type="PANTHER" id="PTHR46709">
    <property type="entry name" value="PROTEIN CBG23488-RELATED"/>
    <property type="match status" value="1"/>
</dbReference>
<dbReference type="AlphaFoldDB" id="A0AAF3F3D8"/>
<protein>
    <submittedName>
        <fullName evidence="8">G-protein coupled receptors family 1 profile domain-containing protein</fullName>
    </submittedName>
</protein>